<dbReference type="Proteomes" id="UP000322873">
    <property type="component" value="Unassembled WGS sequence"/>
</dbReference>
<dbReference type="EMBL" id="VICG01000001">
    <property type="protein sequence ID" value="KAA8576909.1"/>
    <property type="molecule type" value="Genomic_DNA"/>
</dbReference>
<protein>
    <submittedName>
        <fullName evidence="1">Uncharacterized protein</fullName>
    </submittedName>
</protein>
<evidence type="ECO:0000313" key="1">
    <source>
        <dbReference type="EMBL" id="KAA8576909.1"/>
    </source>
</evidence>
<accession>A0A5M9K8S7</accession>
<dbReference type="AlphaFoldDB" id="A0A5M9K8S7"/>
<gene>
    <name evidence="1" type="ORF">EYC84_006949</name>
</gene>
<organism evidence="1 2">
    <name type="scientific">Monilinia fructicola</name>
    <name type="common">Brown rot fungus</name>
    <name type="synonym">Ciboria fructicola</name>
    <dbReference type="NCBI Taxonomy" id="38448"/>
    <lineage>
        <taxon>Eukaryota</taxon>
        <taxon>Fungi</taxon>
        <taxon>Dikarya</taxon>
        <taxon>Ascomycota</taxon>
        <taxon>Pezizomycotina</taxon>
        <taxon>Leotiomycetes</taxon>
        <taxon>Helotiales</taxon>
        <taxon>Sclerotiniaceae</taxon>
        <taxon>Monilinia</taxon>
    </lineage>
</organism>
<name>A0A5M9K8S7_MONFR</name>
<reference evidence="1 2" key="1">
    <citation type="submission" date="2019-06" db="EMBL/GenBank/DDBJ databases">
        <title>Genome Sequence of the Brown Rot Fungal Pathogen Monilinia fructicola.</title>
        <authorList>
            <person name="De Miccolis Angelini R.M."/>
            <person name="Landi L."/>
            <person name="Abate D."/>
            <person name="Pollastro S."/>
            <person name="Romanazzi G."/>
            <person name="Faretra F."/>
        </authorList>
    </citation>
    <scope>NUCLEOTIDE SEQUENCE [LARGE SCALE GENOMIC DNA]</scope>
    <source>
        <strain evidence="1 2">Mfrc123</strain>
    </source>
</reference>
<keyword evidence="2" id="KW-1185">Reference proteome</keyword>
<comment type="caution">
    <text evidence="1">The sequence shown here is derived from an EMBL/GenBank/DDBJ whole genome shotgun (WGS) entry which is preliminary data.</text>
</comment>
<proteinExistence type="predicted"/>
<evidence type="ECO:0000313" key="2">
    <source>
        <dbReference type="Proteomes" id="UP000322873"/>
    </source>
</evidence>
<sequence length="91" mass="11069">MVPGVFTVVRYCCMRTRRGVSRFVTTSPYHWLDKIWHLYPRSMSFFYVTFALKRYRSLPSYNMVIWRSHPNTLKLFAMELFQVEPRRSPIN</sequence>